<accession>A0A9D5SAS5</accession>
<evidence type="ECO:0000313" key="2">
    <source>
        <dbReference type="Proteomes" id="UP000806522"/>
    </source>
</evidence>
<dbReference type="AlphaFoldDB" id="A0A9D5SAS5"/>
<comment type="caution">
    <text evidence="1">The sequence shown here is derived from an EMBL/GenBank/DDBJ whole genome shotgun (WGS) entry which is preliminary data.</text>
</comment>
<organism evidence="1 2">
    <name type="scientific">Xylanibacter ruminicola</name>
    <name type="common">Prevotella ruminicola</name>
    <dbReference type="NCBI Taxonomy" id="839"/>
    <lineage>
        <taxon>Bacteria</taxon>
        <taxon>Pseudomonadati</taxon>
        <taxon>Bacteroidota</taxon>
        <taxon>Bacteroidia</taxon>
        <taxon>Bacteroidales</taxon>
        <taxon>Prevotellaceae</taxon>
        <taxon>Xylanibacter</taxon>
    </lineage>
</organism>
<protein>
    <submittedName>
        <fullName evidence="1">DUF3853 family protein</fullName>
    </submittedName>
</protein>
<dbReference type="InterPro" id="IPR024363">
    <property type="entry name" value="DUF3853"/>
</dbReference>
<name>A0A9D5SAS5_XYLRU</name>
<dbReference type="EMBL" id="SUYC01000027">
    <property type="protein sequence ID" value="MBE6272176.1"/>
    <property type="molecule type" value="Genomic_DNA"/>
</dbReference>
<proteinExistence type="predicted"/>
<dbReference type="Pfam" id="PF12964">
    <property type="entry name" value="DUF3853"/>
    <property type="match status" value="1"/>
</dbReference>
<reference evidence="1" key="1">
    <citation type="submission" date="2019-04" db="EMBL/GenBank/DDBJ databases">
        <title>Evolution of Biomass-Degrading Anaerobic Consortia Revealed by Metagenomics.</title>
        <authorList>
            <person name="Peng X."/>
        </authorList>
    </citation>
    <scope>NUCLEOTIDE SEQUENCE</scope>
    <source>
        <strain evidence="1">SIG140</strain>
    </source>
</reference>
<gene>
    <name evidence="1" type="ORF">E7101_14725</name>
</gene>
<sequence>MTTTNDSLRLAELLKTPICKMDGEELAFLISSITSNQQAQALLTQKPKEEHNVYGIAGIAQIFGCSIPTASRIKKSGIINDAITQIGRKIVVNADLALELANKHKGNINVA</sequence>
<dbReference type="Proteomes" id="UP000806522">
    <property type="component" value="Unassembled WGS sequence"/>
</dbReference>
<evidence type="ECO:0000313" key="1">
    <source>
        <dbReference type="EMBL" id="MBE6272176.1"/>
    </source>
</evidence>